<dbReference type="PANTHER" id="PTHR12999">
    <property type="entry name" value="ZINC FINGER RAN-BINDING DOMAIN-CONTAINING PROTEIN 2 ZRANB2-RELATED"/>
    <property type="match status" value="1"/>
</dbReference>
<dbReference type="Pfam" id="PF00641">
    <property type="entry name" value="Zn_ribbon_RanBP"/>
    <property type="match status" value="2"/>
</dbReference>
<evidence type="ECO:0000313" key="12">
    <source>
        <dbReference type="Proteomes" id="UP000284702"/>
    </source>
</evidence>
<sequence>MMGGGPPPRLGTDGDWVCPKEGCGNINFARRMECNRCFTPRVDAPKKPFGDRQFGGEKKTGLFGPSDWACGKCGNMNWERRNECNICKAPKASLGPDEKRDGAGGGFNERQERVASGRREVAEDGYDDFGQRRQKAPVSQADREAAALARLKASYSAMYTNEPISHSVGGDDEDFARKPPTSSHNDGGEGLRDRISFQLWTDVVENDASHSSSQRHPGNINSINATSSIITLSSKGALPPETVQTFTLAAFVALRVIEHLVDEFQNSRRHQNLHRGVFPLAACRHHLAQLWTSTPVKDHHKLLHRDSVTCVQRVLSRRFVSDTASTIRVAVRHLLATLPENDIAVHDAAYVADNLFTSTLLSCGTAVDWVGRELGKALVQISVVVAISVDVTIDTIQAAAISADDRQSGATGKKKKRRDKKPMGTEMCTSTPQTAVAKVCDVSPERYTLLKD</sequence>
<evidence type="ECO:0000313" key="11">
    <source>
        <dbReference type="EMBL" id="RQM19783.1"/>
    </source>
</evidence>
<dbReference type="EMBL" id="MZMZ02004169">
    <property type="protein sequence ID" value="RQM19783.1"/>
    <property type="molecule type" value="Genomic_DNA"/>
</dbReference>
<keyword evidence="7" id="KW-0539">Nucleus</keyword>
<dbReference type="InterPro" id="IPR036443">
    <property type="entry name" value="Znf_RanBP2_sf"/>
</dbReference>
<dbReference type="PROSITE" id="PS50199">
    <property type="entry name" value="ZF_RANBP2_2"/>
    <property type="match status" value="2"/>
</dbReference>
<reference evidence="11" key="1">
    <citation type="submission" date="2018-07" db="EMBL/GenBank/DDBJ databases">
        <title>Annotation of Aphanomyces astaci genome assembly.</title>
        <authorList>
            <person name="Studholme D.J."/>
        </authorList>
    </citation>
    <scope>NUCLEOTIDE SEQUENCE [LARGE SCALE GENOMIC DNA]</scope>
    <source>
        <strain evidence="11">Pc</strain>
    </source>
</reference>
<dbReference type="VEuPathDB" id="FungiDB:H257_08734"/>
<evidence type="ECO:0000256" key="3">
    <source>
        <dbReference type="ARBA" id="ARBA00022737"/>
    </source>
</evidence>
<feature type="region of interest" description="Disordered" evidence="9">
    <location>
        <begin position="93"/>
        <end position="141"/>
    </location>
</feature>
<evidence type="ECO:0000256" key="1">
    <source>
        <dbReference type="ARBA" id="ARBA00004123"/>
    </source>
</evidence>
<keyword evidence="5" id="KW-0862">Zinc</keyword>
<evidence type="ECO:0000259" key="10">
    <source>
        <dbReference type="PROSITE" id="PS50199"/>
    </source>
</evidence>
<evidence type="ECO:0000256" key="9">
    <source>
        <dbReference type="SAM" id="MobiDB-lite"/>
    </source>
</evidence>
<dbReference type="Proteomes" id="UP000284702">
    <property type="component" value="Unassembled WGS sequence"/>
</dbReference>
<dbReference type="GO" id="GO:0005634">
    <property type="term" value="C:nucleus"/>
    <property type="evidence" value="ECO:0007669"/>
    <property type="project" value="UniProtKB-SubCell"/>
</dbReference>
<dbReference type="GO" id="GO:0008270">
    <property type="term" value="F:zinc ion binding"/>
    <property type="evidence" value="ECO:0007669"/>
    <property type="project" value="UniProtKB-KW"/>
</dbReference>
<keyword evidence="12" id="KW-1185">Reference proteome</keyword>
<dbReference type="PROSITE" id="PS01358">
    <property type="entry name" value="ZF_RANBP2_1"/>
    <property type="match status" value="2"/>
</dbReference>
<keyword evidence="2" id="KW-0479">Metal-binding</keyword>
<comment type="subcellular location">
    <subcellularLocation>
        <location evidence="1">Nucleus</location>
    </subcellularLocation>
</comment>
<dbReference type="InterPro" id="IPR001876">
    <property type="entry name" value="Znf_RanBP2"/>
</dbReference>
<dbReference type="SMART" id="SM00547">
    <property type="entry name" value="ZnF_RBZ"/>
    <property type="match status" value="2"/>
</dbReference>
<feature type="domain" description="RanBP2-type" evidence="10">
    <location>
        <begin position="59"/>
        <end position="93"/>
    </location>
</feature>
<keyword evidence="3" id="KW-0677">Repeat</keyword>
<organism evidence="11 12">
    <name type="scientific">Aphanomyces astaci</name>
    <name type="common">Crayfish plague agent</name>
    <dbReference type="NCBI Taxonomy" id="112090"/>
    <lineage>
        <taxon>Eukaryota</taxon>
        <taxon>Sar</taxon>
        <taxon>Stramenopiles</taxon>
        <taxon>Oomycota</taxon>
        <taxon>Saprolegniomycetes</taxon>
        <taxon>Saprolegniales</taxon>
        <taxon>Verrucalvaceae</taxon>
        <taxon>Aphanomyces</taxon>
    </lineage>
</organism>
<feature type="compositionally biased region" description="Basic and acidic residues" evidence="9">
    <location>
        <begin position="109"/>
        <end position="122"/>
    </location>
</feature>
<protein>
    <recommendedName>
        <fullName evidence="10">RanBP2-type domain-containing protein</fullName>
    </recommendedName>
</protein>
<feature type="domain" description="RanBP2-type" evidence="10">
    <location>
        <begin position="12"/>
        <end position="43"/>
    </location>
</feature>
<accession>A0A425CRX0</accession>
<dbReference type="AlphaFoldDB" id="A0A425CRX0"/>
<feature type="region of interest" description="Disordered" evidence="9">
    <location>
        <begin position="163"/>
        <end position="191"/>
    </location>
</feature>
<evidence type="ECO:0000256" key="5">
    <source>
        <dbReference type="ARBA" id="ARBA00022833"/>
    </source>
</evidence>
<evidence type="ECO:0000256" key="7">
    <source>
        <dbReference type="ARBA" id="ARBA00023242"/>
    </source>
</evidence>
<evidence type="ECO:0000256" key="4">
    <source>
        <dbReference type="ARBA" id="ARBA00022771"/>
    </source>
</evidence>
<keyword evidence="6" id="KW-0694">RNA-binding</keyword>
<dbReference type="GO" id="GO:0003723">
    <property type="term" value="F:RNA binding"/>
    <property type="evidence" value="ECO:0007669"/>
    <property type="project" value="UniProtKB-KW"/>
</dbReference>
<evidence type="ECO:0000256" key="2">
    <source>
        <dbReference type="ARBA" id="ARBA00022723"/>
    </source>
</evidence>
<comment type="caution">
    <text evidence="11">The sequence shown here is derived from an EMBL/GenBank/DDBJ whole genome shotgun (WGS) entry which is preliminary data.</text>
</comment>
<keyword evidence="4 8" id="KW-0863">Zinc-finger</keyword>
<gene>
    <name evidence="11" type="ORF">B5M09_001130</name>
</gene>
<feature type="region of interest" description="Disordered" evidence="9">
    <location>
        <begin position="407"/>
        <end position="430"/>
    </location>
</feature>
<name>A0A425CRX0_APHAT</name>
<dbReference type="Gene3D" id="4.10.1060.10">
    <property type="entry name" value="Zinc finger, RanBP2-type"/>
    <property type="match status" value="2"/>
</dbReference>
<evidence type="ECO:0000256" key="6">
    <source>
        <dbReference type="ARBA" id="ARBA00022884"/>
    </source>
</evidence>
<evidence type="ECO:0000256" key="8">
    <source>
        <dbReference type="PROSITE-ProRule" id="PRU00322"/>
    </source>
</evidence>
<proteinExistence type="predicted"/>
<dbReference type="FunFam" id="4.10.1060.10:FF:000004">
    <property type="entry name" value="Zinc finger Ran-binding domain-containing protein 2"/>
    <property type="match status" value="1"/>
</dbReference>
<dbReference type="PANTHER" id="PTHR12999:SF17">
    <property type="entry name" value="ZINC FINGER RAN-BINDING DOMAIN-CONTAINING PROTEIN 2"/>
    <property type="match status" value="1"/>
</dbReference>
<dbReference type="SUPFAM" id="SSF90209">
    <property type="entry name" value="Ran binding protein zinc finger-like"/>
    <property type="match status" value="2"/>
</dbReference>